<evidence type="ECO:0000256" key="6">
    <source>
        <dbReference type="PIRSR" id="PIRSR001430-2"/>
    </source>
</evidence>
<feature type="active site" description="Nucleophile" evidence="4 5">
    <location>
        <position position="51"/>
    </location>
</feature>
<feature type="domain" description="Pseudouridine synthase I TruA alpha/beta" evidence="8">
    <location>
        <begin position="8"/>
        <end position="102"/>
    </location>
</feature>
<sequence>MKIALGIEYRGTGFNGWQIQPDCPSVQQALEDALETFLQVKTPTMCAGRTDTGVHAMQQVVSIETQADRPERSWVRGLNTYLPPGVAVRWARLVDDDFHARFSARSRTYEYWIYNDPVRSPILDDLTGWVFRPLDVERMREGAACLVGEHDFTSFRASECQASGPVRTIRRLELERRGRLIGVRIEANAFLQHMVRNIVGTLIYVGTGREKPEWVEEVLKARSRAAAAPTFSPNGLYLMGVGYEDPSIPAAGPSPFGWEDPEHPSANP</sequence>
<comment type="caution">
    <text evidence="4">Lacks conserved residue(s) required for the propagation of feature annotation.</text>
</comment>
<keyword evidence="3 4" id="KW-0413">Isomerase</keyword>
<evidence type="ECO:0000313" key="10">
    <source>
        <dbReference type="Proteomes" id="UP000005835"/>
    </source>
</evidence>
<dbReference type="RefSeq" id="WP_005433100.1">
    <property type="nucleotide sequence ID" value="NZ_JH815513.1"/>
</dbReference>
<reference evidence="9 10" key="1">
    <citation type="submission" date="2012-05" db="EMBL/GenBank/DDBJ databases">
        <title>The Genome Sequence of Sutterella wadsworthensis 2_1_59BFAA.</title>
        <authorList>
            <consortium name="The Broad Institute Genome Sequencing Platform"/>
            <person name="Earl A."/>
            <person name="Ward D."/>
            <person name="Feldgarden M."/>
            <person name="Gevers D."/>
            <person name="Daigneault M."/>
            <person name="Strauss J."/>
            <person name="Allen-Vercoe E."/>
            <person name="Walker B."/>
            <person name="Young S.K."/>
            <person name="Zeng Q."/>
            <person name="Gargeya S."/>
            <person name="Fitzgerald M."/>
            <person name="Haas B."/>
            <person name="Abouelleil A."/>
            <person name="Alvarado L."/>
            <person name="Arachchi H.M."/>
            <person name="Berlin A.M."/>
            <person name="Chapman S.B."/>
            <person name="Goldberg J."/>
            <person name="Griggs A."/>
            <person name="Gujja S."/>
            <person name="Hansen M."/>
            <person name="Howarth C."/>
            <person name="Imamovic A."/>
            <person name="Larimer J."/>
            <person name="McCowen C."/>
            <person name="Montmayeur A."/>
            <person name="Murphy C."/>
            <person name="Neiman D."/>
            <person name="Pearson M."/>
            <person name="Priest M."/>
            <person name="Roberts A."/>
            <person name="Saif S."/>
            <person name="Shea T."/>
            <person name="Sisk P."/>
            <person name="Sykes S."/>
            <person name="Wortman J."/>
            <person name="Nusbaum C."/>
            <person name="Birren B."/>
        </authorList>
    </citation>
    <scope>NUCLEOTIDE SEQUENCE [LARGE SCALE GENOMIC DNA]</scope>
    <source>
        <strain evidence="9 10">2_1_59BFAA</strain>
    </source>
</reference>
<comment type="catalytic activity">
    <reaction evidence="4 7">
        <text>uridine(38/39/40) in tRNA = pseudouridine(38/39/40) in tRNA</text>
        <dbReference type="Rhea" id="RHEA:22376"/>
        <dbReference type="Rhea" id="RHEA-COMP:10085"/>
        <dbReference type="Rhea" id="RHEA-COMP:10087"/>
        <dbReference type="ChEBI" id="CHEBI:65314"/>
        <dbReference type="ChEBI" id="CHEBI:65315"/>
        <dbReference type="EC" id="5.4.99.12"/>
    </reaction>
</comment>
<protein>
    <recommendedName>
        <fullName evidence="4">tRNA pseudouridine synthase A</fullName>
        <ecNumber evidence="4">5.4.99.12</ecNumber>
    </recommendedName>
    <alternativeName>
        <fullName evidence="4">tRNA pseudouridine(38-40) synthase</fullName>
    </alternativeName>
    <alternativeName>
        <fullName evidence="4">tRNA pseudouridylate synthase I</fullName>
    </alternativeName>
    <alternativeName>
        <fullName evidence="4">tRNA-uridine isomerase I</fullName>
    </alternativeName>
</protein>
<dbReference type="HAMAP" id="MF_00171">
    <property type="entry name" value="TruA"/>
    <property type="match status" value="1"/>
</dbReference>
<dbReference type="Gene3D" id="3.30.70.580">
    <property type="entry name" value="Pseudouridine synthase I, catalytic domain, N-terminal subdomain"/>
    <property type="match status" value="1"/>
</dbReference>
<evidence type="ECO:0000313" key="9">
    <source>
        <dbReference type="EMBL" id="EKB32264.1"/>
    </source>
</evidence>
<comment type="caution">
    <text evidence="9">The sequence shown here is derived from an EMBL/GenBank/DDBJ whole genome shotgun (WGS) entry which is preliminary data.</text>
</comment>
<dbReference type="SUPFAM" id="SSF55120">
    <property type="entry name" value="Pseudouridine synthase"/>
    <property type="match status" value="1"/>
</dbReference>
<dbReference type="Pfam" id="PF01416">
    <property type="entry name" value="PseudoU_synth_1"/>
    <property type="match status" value="2"/>
</dbReference>
<evidence type="ECO:0000256" key="3">
    <source>
        <dbReference type="ARBA" id="ARBA00023235"/>
    </source>
</evidence>
<dbReference type="EC" id="5.4.99.12" evidence="4"/>
<evidence type="ECO:0000256" key="2">
    <source>
        <dbReference type="ARBA" id="ARBA00022694"/>
    </source>
</evidence>
<comment type="similarity">
    <text evidence="1 4 7">Belongs to the tRNA pseudouridine synthase TruA family.</text>
</comment>
<name>K1KKS4_9BURK</name>
<dbReference type="InterPro" id="IPR020103">
    <property type="entry name" value="PsdUridine_synth_cat_dom_sf"/>
</dbReference>
<dbReference type="InterPro" id="IPR001406">
    <property type="entry name" value="PsdUridine_synth_TruA"/>
</dbReference>
<organism evidence="9 10">
    <name type="scientific">Sutterella wadsworthensis 2_1_59BFAA</name>
    <dbReference type="NCBI Taxonomy" id="742823"/>
    <lineage>
        <taxon>Bacteria</taxon>
        <taxon>Pseudomonadati</taxon>
        <taxon>Pseudomonadota</taxon>
        <taxon>Betaproteobacteria</taxon>
        <taxon>Burkholderiales</taxon>
        <taxon>Sutterellaceae</taxon>
        <taxon>Sutterella</taxon>
    </lineage>
</organism>
<dbReference type="HOGENOM" id="CLU_014673_0_2_4"/>
<dbReference type="PIRSF" id="PIRSF001430">
    <property type="entry name" value="tRNA_psdUrid_synth"/>
    <property type="match status" value="1"/>
</dbReference>
<dbReference type="CDD" id="cd02570">
    <property type="entry name" value="PseudoU_synth_EcTruA"/>
    <property type="match status" value="1"/>
</dbReference>
<dbReference type="STRING" id="742823.HMPREF9465_00114"/>
<dbReference type="Proteomes" id="UP000005835">
    <property type="component" value="Unassembled WGS sequence"/>
</dbReference>
<comment type="subunit">
    <text evidence="4">Homodimer.</text>
</comment>
<keyword evidence="2 4" id="KW-0819">tRNA processing</keyword>
<dbReference type="GO" id="GO:0031119">
    <property type="term" value="P:tRNA pseudouridine synthesis"/>
    <property type="evidence" value="ECO:0007669"/>
    <property type="project" value="UniProtKB-UniRule"/>
</dbReference>
<dbReference type="PATRIC" id="fig|742823.3.peg.116"/>
<dbReference type="InterPro" id="IPR020094">
    <property type="entry name" value="TruA/RsuA/RluB/E/F_N"/>
</dbReference>
<dbReference type="GO" id="GO:0160147">
    <property type="term" value="F:tRNA pseudouridine(38-40) synthase activity"/>
    <property type="evidence" value="ECO:0007669"/>
    <property type="project" value="UniProtKB-EC"/>
</dbReference>
<gene>
    <name evidence="4" type="primary">truA</name>
    <name evidence="9" type="ORF">HMPREF9465_00114</name>
</gene>
<evidence type="ECO:0000256" key="4">
    <source>
        <dbReference type="HAMAP-Rule" id="MF_00171"/>
    </source>
</evidence>
<dbReference type="InterPro" id="IPR020097">
    <property type="entry name" value="PsdUridine_synth_TruA_a/b_dom"/>
</dbReference>
<dbReference type="PANTHER" id="PTHR11142">
    <property type="entry name" value="PSEUDOURIDYLATE SYNTHASE"/>
    <property type="match status" value="1"/>
</dbReference>
<feature type="binding site" evidence="4 6">
    <location>
        <position position="109"/>
    </location>
    <ligand>
        <name>substrate</name>
    </ligand>
</feature>
<evidence type="ECO:0000256" key="7">
    <source>
        <dbReference type="RuleBase" id="RU003792"/>
    </source>
</evidence>
<proteinExistence type="inferred from homology"/>
<dbReference type="AlphaFoldDB" id="K1KKS4"/>
<dbReference type="PANTHER" id="PTHR11142:SF0">
    <property type="entry name" value="TRNA PSEUDOURIDINE SYNTHASE-LIKE 1"/>
    <property type="match status" value="1"/>
</dbReference>
<dbReference type="eggNOG" id="COG0101">
    <property type="taxonomic scope" value="Bacteria"/>
</dbReference>
<dbReference type="InterPro" id="IPR020095">
    <property type="entry name" value="PsdUridine_synth_TruA_C"/>
</dbReference>
<dbReference type="OrthoDB" id="9811823at2"/>
<dbReference type="FunFam" id="3.30.70.580:FF:000001">
    <property type="entry name" value="tRNA pseudouridine synthase A"/>
    <property type="match status" value="1"/>
</dbReference>
<dbReference type="Gene3D" id="3.30.70.660">
    <property type="entry name" value="Pseudouridine synthase I, catalytic domain, C-terminal subdomain"/>
    <property type="match status" value="1"/>
</dbReference>
<dbReference type="EMBL" id="ADMG01000006">
    <property type="protein sequence ID" value="EKB32264.1"/>
    <property type="molecule type" value="Genomic_DNA"/>
</dbReference>
<dbReference type="GO" id="GO:0003723">
    <property type="term" value="F:RNA binding"/>
    <property type="evidence" value="ECO:0007669"/>
    <property type="project" value="InterPro"/>
</dbReference>
<evidence type="ECO:0000259" key="8">
    <source>
        <dbReference type="Pfam" id="PF01416"/>
    </source>
</evidence>
<evidence type="ECO:0000256" key="5">
    <source>
        <dbReference type="PIRSR" id="PIRSR001430-1"/>
    </source>
</evidence>
<keyword evidence="10" id="KW-1185">Reference proteome</keyword>
<feature type="domain" description="Pseudouridine synthase I TruA alpha/beta" evidence="8">
    <location>
        <begin position="145"/>
        <end position="244"/>
    </location>
</feature>
<dbReference type="NCBIfam" id="TIGR00071">
    <property type="entry name" value="hisT_truA"/>
    <property type="match status" value="1"/>
</dbReference>
<comment type="function">
    <text evidence="4">Formation of pseudouridine at positions 38, 39 and 40 in the anticodon stem and loop of transfer RNAs.</text>
</comment>
<evidence type="ECO:0000256" key="1">
    <source>
        <dbReference type="ARBA" id="ARBA00009375"/>
    </source>
</evidence>
<accession>K1KKS4</accession>